<dbReference type="InParanoid" id="A0A0P0VFZ6"/>
<evidence type="ECO:0000313" key="3">
    <source>
        <dbReference type="Proteomes" id="UP000059680"/>
    </source>
</evidence>
<organism evidence="2 3">
    <name type="scientific">Oryza sativa subsp. japonica</name>
    <name type="common">Rice</name>
    <dbReference type="NCBI Taxonomy" id="39947"/>
    <lineage>
        <taxon>Eukaryota</taxon>
        <taxon>Viridiplantae</taxon>
        <taxon>Streptophyta</taxon>
        <taxon>Embryophyta</taxon>
        <taxon>Tracheophyta</taxon>
        <taxon>Spermatophyta</taxon>
        <taxon>Magnoliopsida</taxon>
        <taxon>Liliopsida</taxon>
        <taxon>Poales</taxon>
        <taxon>Poaceae</taxon>
        <taxon>BOP clade</taxon>
        <taxon>Oryzoideae</taxon>
        <taxon>Oryzeae</taxon>
        <taxon>Oryzinae</taxon>
        <taxon>Oryza</taxon>
        <taxon>Oryza sativa</taxon>
    </lineage>
</organism>
<reference evidence="2 3" key="2">
    <citation type="journal article" date="2013" name="Plant Cell Physiol.">
        <title>Rice Annotation Project Database (RAP-DB): an integrative and interactive database for rice genomics.</title>
        <authorList>
            <person name="Sakai H."/>
            <person name="Lee S.S."/>
            <person name="Tanaka T."/>
            <person name="Numa H."/>
            <person name="Kim J."/>
            <person name="Kawahara Y."/>
            <person name="Wakimoto H."/>
            <person name="Yang C.C."/>
            <person name="Iwamoto M."/>
            <person name="Abe T."/>
            <person name="Yamada Y."/>
            <person name="Muto A."/>
            <person name="Inokuchi H."/>
            <person name="Ikemura T."/>
            <person name="Matsumoto T."/>
            <person name="Sasaki T."/>
            <person name="Itoh T."/>
        </authorList>
    </citation>
    <scope>NUCLEOTIDE SEQUENCE [LARGE SCALE GENOMIC DNA]</scope>
    <source>
        <strain evidence="3">cv. Nipponbare</strain>
    </source>
</reference>
<dbReference type="EMBL" id="AP014958">
    <property type="protein sequence ID" value="BAS77485.1"/>
    <property type="molecule type" value="Genomic_DNA"/>
</dbReference>
<proteinExistence type="predicted"/>
<name>A0A0P0VFZ6_ORYSJ</name>
<keyword evidence="1" id="KW-0812">Transmembrane</keyword>
<gene>
    <name evidence="2" type="ordered locus">Os02g0198366</name>
    <name evidence="2" type="ORF">OSNPB_020198366</name>
</gene>
<accession>A0A0P0VFZ6</accession>
<feature type="transmembrane region" description="Helical" evidence="1">
    <location>
        <begin position="12"/>
        <end position="30"/>
    </location>
</feature>
<keyword evidence="1" id="KW-0472">Membrane</keyword>
<dbReference type="Proteomes" id="UP000059680">
    <property type="component" value="Chromosome 2"/>
</dbReference>
<reference evidence="2 3" key="3">
    <citation type="journal article" date="2013" name="Rice">
        <title>Improvement of the Oryza sativa Nipponbare reference genome using next generation sequence and optical map data.</title>
        <authorList>
            <person name="Kawahara Y."/>
            <person name="de la Bastide M."/>
            <person name="Hamilton J.P."/>
            <person name="Kanamori H."/>
            <person name="McCombie W.R."/>
            <person name="Ouyang S."/>
            <person name="Schwartz D.C."/>
            <person name="Tanaka T."/>
            <person name="Wu J."/>
            <person name="Zhou S."/>
            <person name="Childs K.L."/>
            <person name="Davidson R.M."/>
            <person name="Lin H."/>
            <person name="Quesada-Ocampo L."/>
            <person name="Vaillancourt B."/>
            <person name="Sakai H."/>
            <person name="Lee S.S."/>
            <person name="Kim J."/>
            <person name="Numa H."/>
            <person name="Itoh T."/>
            <person name="Buell C.R."/>
            <person name="Matsumoto T."/>
        </authorList>
    </citation>
    <scope>NUCLEOTIDE SEQUENCE [LARGE SCALE GENOMIC DNA]</scope>
    <source>
        <strain evidence="3">cv. Nipponbare</strain>
    </source>
</reference>
<keyword evidence="1" id="KW-1133">Transmembrane helix</keyword>
<evidence type="ECO:0000313" key="2">
    <source>
        <dbReference type="EMBL" id="BAS77485.1"/>
    </source>
</evidence>
<dbReference type="PaxDb" id="39947-A0A0P0VFZ6"/>
<evidence type="ECO:0000256" key="1">
    <source>
        <dbReference type="SAM" id="Phobius"/>
    </source>
</evidence>
<protein>
    <submittedName>
        <fullName evidence="2">Os02g0198366 protein</fullName>
    </submittedName>
</protein>
<feature type="non-terminal residue" evidence="2">
    <location>
        <position position="98"/>
    </location>
</feature>
<sequence length="98" mass="11265">MLLHTLKPSLSLIYFFASISSLFFCFLFFYSASQSLRYILVETFAKRNMDEGIRFEKRNAMMILMGFSSGGVSRRELSIQKTTSLSTEHCSCMYSSIL</sequence>
<keyword evidence="3" id="KW-1185">Reference proteome</keyword>
<dbReference type="AlphaFoldDB" id="A0A0P0VFZ6"/>
<reference evidence="3" key="1">
    <citation type="journal article" date="2005" name="Nature">
        <title>The map-based sequence of the rice genome.</title>
        <authorList>
            <consortium name="International rice genome sequencing project (IRGSP)"/>
            <person name="Matsumoto T."/>
            <person name="Wu J."/>
            <person name="Kanamori H."/>
            <person name="Katayose Y."/>
            <person name="Fujisawa M."/>
            <person name="Namiki N."/>
            <person name="Mizuno H."/>
            <person name="Yamamoto K."/>
            <person name="Antonio B.A."/>
            <person name="Baba T."/>
            <person name="Sakata K."/>
            <person name="Nagamura Y."/>
            <person name="Aoki H."/>
            <person name="Arikawa K."/>
            <person name="Arita K."/>
            <person name="Bito T."/>
            <person name="Chiden Y."/>
            <person name="Fujitsuka N."/>
            <person name="Fukunaka R."/>
            <person name="Hamada M."/>
            <person name="Harada C."/>
            <person name="Hayashi A."/>
            <person name="Hijishita S."/>
            <person name="Honda M."/>
            <person name="Hosokawa S."/>
            <person name="Ichikawa Y."/>
            <person name="Idonuma A."/>
            <person name="Iijima M."/>
            <person name="Ikeda M."/>
            <person name="Ikeno M."/>
            <person name="Ito K."/>
            <person name="Ito S."/>
            <person name="Ito T."/>
            <person name="Ito Y."/>
            <person name="Ito Y."/>
            <person name="Iwabuchi A."/>
            <person name="Kamiya K."/>
            <person name="Karasawa W."/>
            <person name="Kurita K."/>
            <person name="Katagiri S."/>
            <person name="Kikuta A."/>
            <person name="Kobayashi H."/>
            <person name="Kobayashi N."/>
            <person name="Machita K."/>
            <person name="Maehara T."/>
            <person name="Masukawa M."/>
            <person name="Mizubayashi T."/>
            <person name="Mukai Y."/>
            <person name="Nagasaki H."/>
            <person name="Nagata Y."/>
            <person name="Naito S."/>
            <person name="Nakashima M."/>
            <person name="Nakama Y."/>
            <person name="Nakamichi Y."/>
            <person name="Nakamura M."/>
            <person name="Meguro A."/>
            <person name="Negishi M."/>
            <person name="Ohta I."/>
            <person name="Ohta T."/>
            <person name="Okamoto M."/>
            <person name="Ono N."/>
            <person name="Saji S."/>
            <person name="Sakaguchi M."/>
            <person name="Sakai K."/>
            <person name="Shibata M."/>
            <person name="Shimokawa T."/>
            <person name="Song J."/>
            <person name="Takazaki Y."/>
            <person name="Terasawa K."/>
            <person name="Tsugane M."/>
            <person name="Tsuji K."/>
            <person name="Ueda S."/>
            <person name="Waki K."/>
            <person name="Yamagata H."/>
            <person name="Yamamoto M."/>
            <person name="Yamamoto S."/>
            <person name="Yamane H."/>
            <person name="Yoshiki S."/>
            <person name="Yoshihara R."/>
            <person name="Yukawa K."/>
            <person name="Zhong H."/>
            <person name="Yano M."/>
            <person name="Yuan Q."/>
            <person name="Ouyang S."/>
            <person name="Liu J."/>
            <person name="Jones K.M."/>
            <person name="Gansberger K."/>
            <person name="Moffat K."/>
            <person name="Hill J."/>
            <person name="Bera J."/>
            <person name="Fadrosh D."/>
            <person name="Jin S."/>
            <person name="Johri S."/>
            <person name="Kim M."/>
            <person name="Overton L."/>
            <person name="Reardon M."/>
            <person name="Tsitrin T."/>
            <person name="Vuong H."/>
            <person name="Weaver B."/>
            <person name="Ciecko A."/>
            <person name="Tallon L."/>
            <person name="Jackson J."/>
            <person name="Pai G."/>
            <person name="Aken S.V."/>
            <person name="Utterback T."/>
            <person name="Reidmuller S."/>
            <person name="Feldblyum T."/>
            <person name="Hsiao J."/>
            <person name="Zismann V."/>
            <person name="Iobst S."/>
            <person name="de Vazeille A.R."/>
            <person name="Buell C.R."/>
            <person name="Ying K."/>
            <person name="Li Y."/>
            <person name="Lu T."/>
            <person name="Huang Y."/>
            <person name="Zhao Q."/>
            <person name="Feng Q."/>
            <person name="Zhang L."/>
            <person name="Zhu J."/>
            <person name="Weng Q."/>
            <person name="Mu J."/>
            <person name="Lu Y."/>
            <person name="Fan D."/>
            <person name="Liu Y."/>
            <person name="Guan J."/>
            <person name="Zhang Y."/>
            <person name="Yu S."/>
            <person name="Liu X."/>
            <person name="Zhang Y."/>
            <person name="Hong G."/>
            <person name="Han B."/>
            <person name="Choisne N."/>
            <person name="Demange N."/>
            <person name="Orjeda G."/>
            <person name="Samain S."/>
            <person name="Cattolico L."/>
            <person name="Pelletier E."/>
            <person name="Couloux A."/>
            <person name="Segurens B."/>
            <person name="Wincker P."/>
            <person name="D'Hont A."/>
            <person name="Scarpelli C."/>
            <person name="Weissenbach J."/>
            <person name="Salanoubat M."/>
            <person name="Quetier F."/>
            <person name="Yu Y."/>
            <person name="Kim H.R."/>
            <person name="Rambo T."/>
            <person name="Currie J."/>
            <person name="Collura K."/>
            <person name="Luo M."/>
            <person name="Yang T."/>
            <person name="Ammiraju J.S.S."/>
            <person name="Engler F."/>
            <person name="Soderlund C."/>
            <person name="Wing R.A."/>
            <person name="Palmer L.E."/>
            <person name="de la Bastide M."/>
            <person name="Spiegel L."/>
            <person name="Nascimento L."/>
            <person name="Zutavern T."/>
            <person name="O'Shaughnessy A."/>
            <person name="Dike S."/>
            <person name="Dedhia N."/>
            <person name="Preston R."/>
            <person name="Balija V."/>
            <person name="McCombie W.R."/>
            <person name="Chow T."/>
            <person name="Chen H."/>
            <person name="Chung M."/>
            <person name="Chen C."/>
            <person name="Shaw J."/>
            <person name="Wu H."/>
            <person name="Hsiao K."/>
            <person name="Chao Y."/>
            <person name="Chu M."/>
            <person name="Cheng C."/>
            <person name="Hour A."/>
            <person name="Lee P."/>
            <person name="Lin S."/>
            <person name="Lin Y."/>
            <person name="Liou J."/>
            <person name="Liu S."/>
            <person name="Hsing Y."/>
            <person name="Raghuvanshi S."/>
            <person name="Mohanty A."/>
            <person name="Bharti A.K."/>
            <person name="Gaur A."/>
            <person name="Gupta V."/>
            <person name="Kumar D."/>
            <person name="Ravi V."/>
            <person name="Vij S."/>
            <person name="Kapur A."/>
            <person name="Khurana P."/>
            <person name="Khurana P."/>
            <person name="Khurana J.P."/>
            <person name="Tyagi A.K."/>
            <person name="Gaikwad K."/>
            <person name="Singh A."/>
            <person name="Dalal V."/>
            <person name="Srivastava S."/>
            <person name="Dixit A."/>
            <person name="Pal A.K."/>
            <person name="Ghazi I.A."/>
            <person name="Yadav M."/>
            <person name="Pandit A."/>
            <person name="Bhargava A."/>
            <person name="Sureshbabu K."/>
            <person name="Batra K."/>
            <person name="Sharma T.R."/>
            <person name="Mohapatra T."/>
            <person name="Singh N.K."/>
            <person name="Messing J."/>
            <person name="Nelson A.B."/>
            <person name="Fuks G."/>
            <person name="Kavchok S."/>
            <person name="Keizer G."/>
            <person name="Linton E."/>
            <person name="Llaca V."/>
            <person name="Song R."/>
            <person name="Tanyolac B."/>
            <person name="Young S."/>
            <person name="Ho-Il K."/>
            <person name="Hahn J.H."/>
            <person name="Sangsakoo G."/>
            <person name="Vanavichit A."/>
            <person name="de Mattos Luiz.A.T."/>
            <person name="Zimmer P.D."/>
            <person name="Malone G."/>
            <person name="Dellagostin O."/>
            <person name="de Oliveira A.C."/>
            <person name="Bevan M."/>
            <person name="Bancroft I."/>
            <person name="Minx P."/>
            <person name="Cordum H."/>
            <person name="Wilson R."/>
            <person name="Cheng Z."/>
            <person name="Jin W."/>
            <person name="Jiang J."/>
            <person name="Leong S.A."/>
            <person name="Iwama H."/>
            <person name="Gojobori T."/>
            <person name="Itoh T."/>
            <person name="Niimura Y."/>
            <person name="Fujii Y."/>
            <person name="Habara T."/>
            <person name="Sakai H."/>
            <person name="Sato Y."/>
            <person name="Wilson G."/>
            <person name="Kumar K."/>
            <person name="McCouch S."/>
            <person name="Juretic N."/>
            <person name="Hoen D."/>
            <person name="Wright S."/>
            <person name="Bruskiewich R."/>
            <person name="Bureau T."/>
            <person name="Miyao A."/>
            <person name="Hirochika H."/>
            <person name="Nishikawa T."/>
            <person name="Kadowaki K."/>
            <person name="Sugiura M."/>
            <person name="Burr B."/>
            <person name="Sasaki T."/>
        </authorList>
    </citation>
    <scope>NUCLEOTIDE SEQUENCE [LARGE SCALE GENOMIC DNA]</scope>
    <source>
        <strain evidence="3">cv. Nipponbare</strain>
    </source>
</reference>